<dbReference type="GO" id="GO:0007166">
    <property type="term" value="P:cell surface receptor signaling pathway"/>
    <property type="evidence" value="ECO:0007669"/>
    <property type="project" value="InterPro"/>
</dbReference>
<keyword evidence="6" id="KW-0732">Signal</keyword>
<dbReference type="Proteomes" id="UP001329430">
    <property type="component" value="Chromosome 3"/>
</dbReference>
<name>A0AAN7ZKY7_9COLE</name>
<keyword evidence="9" id="KW-1185">Reference proteome</keyword>
<feature type="chain" id="PRO_5042928913" description="G-protein coupled receptors family 2 profile 2 domain-containing protein" evidence="6">
    <location>
        <begin position="20"/>
        <end position="675"/>
    </location>
</feature>
<reference evidence="8 9" key="1">
    <citation type="journal article" date="2024" name="Insects">
        <title>An Improved Chromosome-Level Genome Assembly of the Firefly Pyrocoelia pectoralis.</title>
        <authorList>
            <person name="Fu X."/>
            <person name="Meyer-Rochow V.B."/>
            <person name="Ballantyne L."/>
            <person name="Zhu X."/>
        </authorList>
    </citation>
    <scope>NUCLEOTIDE SEQUENCE [LARGE SCALE GENOMIC DNA]</scope>
    <source>
        <strain evidence="8">XCY_ONT2</strain>
    </source>
</reference>
<dbReference type="PANTHER" id="PTHR47154:SF2">
    <property type="entry name" value="G-PROTEIN COUPLED RECEPTOR MTH-RELATED"/>
    <property type="match status" value="1"/>
</dbReference>
<feature type="domain" description="G-protein coupled receptors family 2 profile 2" evidence="7">
    <location>
        <begin position="349"/>
        <end position="630"/>
    </location>
</feature>
<dbReference type="PROSITE" id="PS50261">
    <property type="entry name" value="G_PROTEIN_RECEP_F2_4"/>
    <property type="match status" value="1"/>
</dbReference>
<protein>
    <recommendedName>
        <fullName evidence="7">G-protein coupled receptors family 2 profile 2 domain-containing protein</fullName>
    </recommendedName>
</protein>
<dbReference type="InterPro" id="IPR051384">
    <property type="entry name" value="Mth_GPCR"/>
</dbReference>
<evidence type="ECO:0000313" key="8">
    <source>
        <dbReference type="EMBL" id="KAK5646387.1"/>
    </source>
</evidence>
<dbReference type="Gene3D" id="1.20.1070.10">
    <property type="entry name" value="Rhodopsin 7-helix transmembrane proteins"/>
    <property type="match status" value="1"/>
</dbReference>
<evidence type="ECO:0000256" key="1">
    <source>
        <dbReference type="ARBA" id="ARBA00004141"/>
    </source>
</evidence>
<organism evidence="8 9">
    <name type="scientific">Pyrocoelia pectoralis</name>
    <dbReference type="NCBI Taxonomy" id="417401"/>
    <lineage>
        <taxon>Eukaryota</taxon>
        <taxon>Metazoa</taxon>
        <taxon>Ecdysozoa</taxon>
        <taxon>Arthropoda</taxon>
        <taxon>Hexapoda</taxon>
        <taxon>Insecta</taxon>
        <taxon>Pterygota</taxon>
        <taxon>Neoptera</taxon>
        <taxon>Endopterygota</taxon>
        <taxon>Coleoptera</taxon>
        <taxon>Polyphaga</taxon>
        <taxon>Elateriformia</taxon>
        <taxon>Elateroidea</taxon>
        <taxon>Lampyridae</taxon>
        <taxon>Lampyrinae</taxon>
        <taxon>Pyrocoelia</taxon>
    </lineage>
</organism>
<feature type="transmembrane region" description="Helical" evidence="5">
    <location>
        <begin position="352"/>
        <end position="373"/>
    </location>
</feature>
<dbReference type="Pfam" id="PF00002">
    <property type="entry name" value="7tm_2"/>
    <property type="match status" value="1"/>
</dbReference>
<evidence type="ECO:0000256" key="2">
    <source>
        <dbReference type="ARBA" id="ARBA00022692"/>
    </source>
</evidence>
<evidence type="ECO:0000259" key="7">
    <source>
        <dbReference type="PROSITE" id="PS50261"/>
    </source>
</evidence>
<sequence>MFRLHVLALYLIYLNYSEAFIEQLVYKNEVPKCCAEDEALAFVGGSNRIIPYQCVFDVNRTSHILINESLSSFPWGLIERLSCIDDYIDEYSDERKVAMISGEIAEMSFLRLKQFSKCCPVDKVYDAITHTCVSIENGTDLGLVEDILNPHLRNHLIYLNIGMSHCTSVLADYEVPSFDDILYQTDDSITLEKYNKNLPYKNYCIDKVFNGDSFIVRGCEDLSVCKKEESDGRPSCIPKCCADGYSYKGGSKCKFSFSTGMNLFNDDKVINPNESFSIVQGHNCSHYIVQLDWNYTLDEMGTINLDLDDEIGHYSGVDNTYCFEEVDMGATQGRRLFLCFGDDTNESIKFQVSRICLVFSCVFLILTLMGYICLPEMHNLHGKTLMCNCGNLLVAFIILAVLQFYPEHEGVFCKTMGYITMYTFLAAFMWSNVMCFDIWWTFGSMRVDGINQKKREWKRFMWYCLYSWSIPLVITMSAFTVQQVQSSLPDSIQPLVPNLGEFSCFFEESTNLVAFLIWFMLPIAILCTCNTFFFIKTIIYCYKVKNEIEKMKDSNLSKNECNKILSADKERLRMVVKLFLVMGVPWLFESISGACIPPNAEGTLEIIEIIFDSINSLQGFFIFCVFILKVKFLKALQRRFRGKKRPHRITRSNYSGVTASSYITVSSPKLANIST</sequence>
<dbReference type="AlphaFoldDB" id="A0AAN7ZKY7"/>
<keyword evidence="2 5" id="KW-0812">Transmembrane</keyword>
<dbReference type="EMBL" id="JAVRBK010000003">
    <property type="protein sequence ID" value="KAK5646387.1"/>
    <property type="molecule type" value="Genomic_DNA"/>
</dbReference>
<comment type="caution">
    <text evidence="8">The sequence shown here is derived from an EMBL/GenBank/DDBJ whole genome shotgun (WGS) entry which is preliminary data.</text>
</comment>
<dbReference type="GO" id="GO:0008528">
    <property type="term" value="F:G protein-coupled peptide receptor activity"/>
    <property type="evidence" value="ECO:0007669"/>
    <property type="project" value="TreeGrafter"/>
</dbReference>
<keyword evidence="4 5" id="KW-0472">Membrane</keyword>
<feature type="transmembrane region" description="Helical" evidence="5">
    <location>
        <begin position="460"/>
        <end position="481"/>
    </location>
</feature>
<evidence type="ECO:0000256" key="6">
    <source>
        <dbReference type="SAM" id="SignalP"/>
    </source>
</evidence>
<dbReference type="SUPFAM" id="SSF81321">
    <property type="entry name" value="Family A G protein-coupled receptor-like"/>
    <property type="match status" value="1"/>
</dbReference>
<dbReference type="PANTHER" id="PTHR47154">
    <property type="entry name" value="G-PROTEIN COUPLED RECEPTOR MTH-RELATED"/>
    <property type="match status" value="1"/>
</dbReference>
<dbReference type="GO" id="GO:0005886">
    <property type="term" value="C:plasma membrane"/>
    <property type="evidence" value="ECO:0007669"/>
    <property type="project" value="TreeGrafter"/>
</dbReference>
<dbReference type="CDD" id="cd15039">
    <property type="entry name" value="7tmB3_Methuselah-like"/>
    <property type="match status" value="1"/>
</dbReference>
<feature type="transmembrane region" description="Helical" evidence="5">
    <location>
        <begin position="515"/>
        <end position="542"/>
    </location>
</feature>
<feature type="transmembrane region" description="Helical" evidence="5">
    <location>
        <begin position="417"/>
        <end position="440"/>
    </location>
</feature>
<dbReference type="InterPro" id="IPR017981">
    <property type="entry name" value="GPCR_2-like_7TM"/>
</dbReference>
<evidence type="ECO:0000256" key="3">
    <source>
        <dbReference type="ARBA" id="ARBA00022989"/>
    </source>
</evidence>
<feature type="transmembrane region" description="Helical" evidence="5">
    <location>
        <begin position="606"/>
        <end position="628"/>
    </location>
</feature>
<feature type="transmembrane region" description="Helical" evidence="5">
    <location>
        <begin position="385"/>
        <end position="405"/>
    </location>
</feature>
<feature type="signal peptide" evidence="6">
    <location>
        <begin position="1"/>
        <end position="19"/>
    </location>
</feature>
<keyword evidence="3 5" id="KW-1133">Transmembrane helix</keyword>
<gene>
    <name evidence="8" type="ORF">RI129_004851</name>
</gene>
<evidence type="ECO:0000313" key="9">
    <source>
        <dbReference type="Proteomes" id="UP001329430"/>
    </source>
</evidence>
<comment type="subcellular location">
    <subcellularLocation>
        <location evidence="1">Membrane</location>
        <topology evidence="1">Multi-pass membrane protein</topology>
    </subcellularLocation>
</comment>
<accession>A0AAN7ZKY7</accession>
<feature type="transmembrane region" description="Helical" evidence="5">
    <location>
        <begin position="578"/>
        <end position="600"/>
    </location>
</feature>
<evidence type="ECO:0000256" key="4">
    <source>
        <dbReference type="ARBA" id="ARBA00023136"/>
    </source>
</evidence>
<evidence type="ECO:0000256" key="5">
    <source>
        <dbReference type="SAM" id="Phobius"/>
    </source>
</evidence>
<dbReference type="InterPro" id="IPR000832">
    <property type="entry name" value="GPCR_2_secretin-like"/>
</dbReference>
<proteinExistence type="predicted"/>